<evidence type="ECO:0000259" key="3">
    <source>
        <dbReference type="Pfam" id="PF00675"/>
    </source>
</evidence>
<dbReference type="InterPro" id="IPR011249">
    <property type="entry name" value="Metalloenz_LuxS/M16"/>
</dbReference>
<feature type="domain" description="Peptidase M16 N-terminal" evidence="3">
    <location>
        <begin position="32"/>
        <end position="130"/>
    </location>
</feature>
<gene>
    <name evidence="5" type="ORF">UX45_C0007G0034</name>
</gene>
<dbReference type="SUPFAM" id="SSF63411">
    <property type="entry name" value="LuxS/MPP-like metallohydrolase"/>
    <property type="match status" value="2"/>
</dbReference>
<dbReference type="GO" id="GO:0046872">
    <property type="term" value="F:metal ion binding"/>
    <property type="evidence" value="ECO:0007669"/>
    <property type="project" value="InterPro"/>
</dbReference>
<sequence>MWDPYAEFQSTTLPNGLTVHAAHWPGRTWEVIAFVIHSGAEHDPIGLEGLSHFVEHLVSKNGTVSAREICVLFEDCGGTVRLGATGYPHTYYQFFVPIHEAILTKAFSIFGHMLLSARLEKSIEKERQIIGGEFHRRYPFRQQFDLAMREHHALYTGHWLDRIVCPIGDLDSIGRITQGDLQSHYNAHYTPANMSIVGVGGMQLSELVKLLFESPFAVKKDGVRTPLPTLMTDVKPPSETRYILEMSKYLNVPVEICVYRSVAKIPGNINRQIIRVTRNIFDEILDEEVREKRAWTYAINSAQLNFRDFSRFSICCGAFKLEALDQIEKVIEECIASIKHREDLLERFKRHILASKSMIDLTGNEVCNGAINDLGHHQRIIPLSETSNDFESVTMDDVRNLLPWLQSEKRWTLITRP</sequence>
<name>A0A0G1PM05_9BACT</name>
<organism evidence="5 6">
    <name type="scientific">Candidatus Uhrbacteria bacterium GW2011_GWF2_46_218</name>
    <dbReference type="NCBI Taxonomy" id="1619001"/>
    <lineage>
        <taxon>Bacteria</taxon>
        <taxon>Candidatus Uhriibacteriota</taxon>
    </lineage>
</organism>
<dbReference type="Pfam" id="PF00675">
    <property type="entry name" value="Peptidase_M16"/>
    <property type="match status" value="1"/>
</dbReference>
<dbReference type="GO" id="GO:0004222">
    <property type="term" value="F:metalloendopeptidase activity"/>
    <property type="evidence" value="ECO:0007669"/>
    <property type="project" value="InterPro"/>
</dbReference>
<dbReference type="PANTHER" id="PTHR11851">
    <property type="entry name" value="METALLOPROTEASE"/>
    <property type="match status" value="1"/>
</dbReference>
<proteinExistence type="inferred from homology"/>
<evidence type="ECO:0000259" key="4">
    <source>
        <dbReference type="Pfam" id="PF05193"/>
    </source>
</evidence>
<dbReference type="Gene3D" id="3.30.830.10">
    <property type="entry name" value="Metalloenzyme, LuxS/M16 peptidase-like"/>
    <property type="match status" value="2"/>
</dbReference>
<protein>
    <submittedName>
        <fullName evidence="5">Peptidase M16 domain protein</fullName>
    </submittedName>
</protein>
<reference evidence="5 6" key="1">
    <citation type="journal article" date="2015" name="Nature">
        <title>rRNA introns, odd ribosomes, and small enigmatic genomes across a large radiation of phyla.</title>
        <authorList>
            <person name="Brown C.T."/>
            <person name="Hug L.A."/>
            <person name="Thomas B.C."/>
            <person name="Sharon I."/>
            <person name="Castelle C.J."/>
            <person name="Singh A."/>
            <person name="Wilkins M.J."/>
            <person name="Williams K.H."/>
            <person name="Banfield J.F."/>
        </authorList>
    </citation>
    <scope>NUCLEOTIDE SEQUENCE [LARGE SCALE GENOMIC DNA]</scope>
</reference>
<dbReference type="AlphaFoldDB" id="A0A0G1PM05"/>
<evidence type="ECO:0000313" key="5">
    <source>
        <dbReference type="EMBL" id="KKU33707.1"/>
    </source>
</evidence>
<accession>A0A0G1PM05</accession>
<evidence type="ECO:0000256" key="2">
    <source>
        <dbReference type="RuleBase" id="RU004447"/>
    </source>
</evidence>
<comment type="caution">
    <text evidence="5">The sequence shown here is derived from an EMBL/GenBank/DDBJ whole genome shotgun (WGS) entry which is preliminary data.</text>
</comment>
<feature type="domain" description="Peptidase M16 C-terminal" evidence="4">
    <location>
        <begin position="176"/>
        <end position="341"/>
    </location>
</feature>
<dbReference type="PANTHER" id="PTHR11851:SF49">
    <property type="entry name" value="MITOCHONDRIAL-PROCESSING PEPTIDASE SUBUNIT ALPHA"/>
    <property type="match status" value="1"/>
</dbReference>
<evidence type="ECO:0000313" key="6">
    <source>
        <dbReference type="Proteomes" id="UP000034705"/>
    </source>
</evidence>
<dbReference type="InterPro" id="IPR011765">
    <property type="entry name" value="Pept_M16_N"/>
</dbReference>
<comment type="similarity">
    <text evidence="1 2">Belongs to the peptidase M16 family.</text>
</comment>
<dbReference type="EMBL" id="LCMG01000007">
    <property type="protein sequence ID" value="KKU33707.1"/>
    <property type="molecule type" value="Genomic_DNA"/>
</dbReference>
<dbReference type="GO" id="GO:0006508">
    <property type="term" value="P:proteolysis"/>
    <property type="evidence" value="ECO:0007669"/>
    <property type="project" value="InterPro"/>
</dbReference>
<dbReference type="InterPro" id="IPR001431">
    <property type="entry name" value="Pept_M16_Zn_BS"/>
</dbReference>
<dbReference type="Proteomes" id="UP000034705">
    <property type="component" value="Unassembled WGS sequence"/>
</dbReference>
<dbReference type="InterPro" id="IPR050361">
    <property type="entry name" value="MPP/UQCRC_Complex"/>
</dbReference>
<dbReference type="PROSITE" id="PS00143">
    <property type="entry name" value="INSULINASE"/>
    <property type="match status" value="1"/>
</dbReference>
<dbReference type="Pfam" id="PF05193">
    <property type="entry name" value="Peptidase_M16_C"/>
    <property type="match status" value="1"/>
</dbReference>
<evidence type="ECO:0000256" key="1">
    <source>
        <dbReference type="ARBA" id="ARBA00007261"/>
    </source>
</evidence>
<dbReference type="InterPro" id="IPR007863">
    <property type="entry name" value="Peptidase_M16_C"/>
</dbReference>